<dbReference type="Gene3D" id="3.90.470.30">
    <property type="match status" value="1"/>
</dbReference>
<gene>
    <name evidence="3" type="ORF">SAMN04488597_105107</name>
</gene>
<dbReference type="Pfam" id="PF08841">
    <property type="entry name" value="DDR"/>
    <property type="match status" value="1"/>
</dbReference>
<dbReference type="InterPro" id="IPR012340">
    <property type="entry name" value="NA-bd_OB-fold"/>
</dbReference>
<evidence type="ECO:0000259" key="1">
    <source>
        <dbReference type="Pfam" id="PF08841"/>
    </source>
</evidence>
<accession>A0A1G6L3Y7</accession>
<dbReference type="InterPro" id="IPR040916">
    <property type="entry name" value="DDR_swiveling"/>
</dbReference>
<protein>
    <submittedName>
        <fullName evidence="3">Diol dehydratase reactivase alpha subunit</fullName>
    </submittedName>
</protein>
<dbReference type="Proteomes" id="UP000324896">
    <property type="component" value="Unassembled WGS sequence"/>
</dbReference>
<dbReference type="EMBL" id="FMYT01000005">
    <property type="protein sequence ID" value="SDC38022.1"/>
    <property type="molecule type" value="Genomic_DNA"/>
</dbReference>
<dbReference type="InterPro" id="IPR009191">
    <property type="entry name" value="DDRA"/>
</dbReference>
<evidence type="ECO:0000313" key="4">
    <source>
        <dbReference type="Proteomes" id="UP000324896"/>
    </source>
</evidence>
<reference evidence="3 4" key="1">
    <citation type="submission" date="2016-10" db="EMBL/GenBank/DDBJ databases">
        <authorList>
            <person name="Varghese N."/>
            <person name="Submissions S."/>
        </authorList>
    </citation>
    <scope>NUCLEOTIDE SEQUENCE [LARGE SCALE GENOMIC DNA]</scope>
    <source>
        <strain evidence="3 4">WG10</strain>
    </source>
</reference>
<dbReference type="InterPro" id="IPR043129">
    <property type="entry name" value="ATPase_NBD"/>
</dbReference>
<dbReference type="Gene3D" id="3.50.30.70">
    <property type="entry name" value="Swiveling domain of dehydratase reactivase alpha subunit"/>
    <property type="match status" value="1"/>
</dbReference>
<evidence type="ECO:0000313" key="3">
    <source>
        <dbReference type="EMBL" id="SDC38022.1"/>
    </source>
</evidence>
<dbReference type="Pfam" id="PF18427">
    <property type="entry name" value="DDR_swiveling"/>
    <property type="match status" value="1"/>
</dbReference>
<dbReference type="InterPro" id="IPR030994">
    <property type="entry name" value="DDR_dom"/>
</dbReference>
<name>A0A1G6L3Y7_9FIRM</name>
<dbReference type="Gene3D" id="2.40.50.140">
    <property type="entry name" value="Nucleic acid-binding proteins"/>
    <property type="match status" value="1"/>
</dbReference>
<dbReference type="SUPFAM" id="SSF82317">
    <property type="entry name" value="Swiveling domain of dehydratase reactivase alpha subunit"/>
    <property type="match status" value="1"/>
</dbReference>
<dbReference type="SUPFAM" id="SSF53067">
    <property type="entry name" value="Actin-like ATPase domain"/>
    <property type="match status" value="2"/>
</dbReference>
<evidence type="ECO:0000259" key="2">
    <source>
        <dbReference type="Pfam" id="PF18427"/>
    </source>
</evidence>
<dbReference type="AlphaFoldDB" id="A0A1G6L3Y7"/>
<dbReference type="Gene3D" id="3.30.420.40">
    <property type="match status" value="2"/>
</dbReference>
<dbReference type="NCBIfam" id="TIGR04491">
    <property type="entry name" value="reactive_PduG"/>
    <property type="match status" value="1"/>
</dbReference>
<feature type="domain" description="Diol dehydratase reactivase ATPase-like" evidence="1">
    <location>
        <begin position="276"/>
        <end position="603"/>
    </location>
</feature>
<organism evidence="3 4">
    <name type="scientific">Halanaerobium congolense</name>
    <dbReference type="NCBI Taxonomy" id="54121"/>
    <lineage>
        <taxon>Bacteria</taxon>
        <taxon>Bacillati</taxon>
        <taxon>Bacillota</taxon>
        <taxon>Clostridia</taxon>
        <taxon>Halanaerobiales</taxon>
        <taxon>Halanaerobiaceae</taxon>
        <taxon>Halanaerobium</taxon>
    </lineage>
</organism>
<feature type="domain" description="DD-reactivating factor swiveling" evidence="2">
    <location>
        <begin position="94"/>
        <end position="255"/>
    </location>
</feature>
<sequence>MEYIVGVDVGNSTTEVAVGKVNKEEENIEFITDGIYKTTGFKGTVDNIEGIINSLDSALEKVDLKYGDLDLIRINEATPVIGDVAMETITETVITESTMIGHDPWTPGGIGLGVGYTTRIEDVSDCRPGDELIIIIPGDVDFADAAVLINKAVESGIKVNGAVVQKDDAVLIVNRLNENIPVIDEVKYINKIPLNKKAAVEVARPGGTINKLSDPYGIATIFELNSEDTKHIFPVARSLIGNRSAVVIRTPEGDVEERKIPAGKLVIFGDKGKSEISVDSGAEKIMDSLEKIQPVKDVKGESGTNVGGMLDRVKETMSQVTDQNLSEIMIKDILAVNTFVPQKVKGGLAEEHAMENAVGLAAMVKTSQLPMQKIADKLQQKTGVKVVIAGVEANMAIRGALTTPGTDKPFVILDMGGGSTDAAMVTTKNQVYSTHLAGAGDMVSLLINIELGIDDLKLAELIKKYPLAKVESIFHIRHEDGSVKFFDKPLASKLFGRVVILTDTDMVPIPTKHSLDKISQVRREAKNDVFVRNSERALKRIIPTGNIRDIDFVVMVGGSAIDFEIPTLISNRLSEFGVVAGRGNIRAIMGPRNAVATGLVLSYLDTEGSVKDG</sequence>
<proteinExistence type="predicted"/>
<dbReference type="InterPro" id="IPR028975">
    <property type="entry name" value="DDRA_swiveling_dom_sf"/>
</dbReference>
<dbReference type="RefSeq" id="WP_149796696.1">
    <property type="nucleotide sequence ID" value="NZ_FMYT01000005.1"/>
</dbReference>